<evidence type="ECO:0000313" key="3">
    <source>
        <dbReference type="Proteomes" id="UP000290365"/>
    </source>
</evidence>
<organism evidence="2 3">
    <name type="scientific">Ktedonosporobacter rubrisoli</name>
    <dbReference type="NCBI Taxonomy" id="2509675"/>
    <lineage>
        <taxon>Bacteria</taxon>
        <taxon>Bacillati</taxon>
        <taxon>Chloroflexota</taxon>
        <taxon>Ktedonobacteria</taxon>
        <taxon>Ktedonobacterales</taxon>
        <taxon>Ktedonosporobacteraceae</taxon>
        <taxon>Ktedonosporobacter</taxon>
    </lineage>
</organism>
<feature type="transmembrane region" description="Helical" evidence="1">
    <location>
        <begin position="85"/>
        <end position="105"/>
    </location>
</feature>
<dbReference type="EMBL" id="CP035758">
    <property type="protein sequence ID" value="QBD75377.1"/>
    <property type="molecule type" value="Genomic_DNA"/>
</dbReference>
<dbReference type="AlphaFoldDB" id="A0A4P6JJQ6"/>
<evidence type="ECO:0000256" key="1">
    <source>
        <dbReference type="SAM" id="Phobius"/>
    </source>
</evidence>
<feature type="transmembrane region" description="Helical" evidence="1">
    <location>
        <begin position="21"/>
        <end position="48"/>
    </location>
</feature>
<protein>
    <submittedName>
        <fullName evidence="2">Uncharacterized protein</fullName>
    </submittedName>
</protein>
<keyword evidence="1" id="KW-0472">Membrane</keyword>
<dbReference type="KEGG" id="kbs:EPA93_04915"/>
<feature type="transmembrane region" description="Helical" evidence="1">
    <location>
        <begin position="111"/>
        <end position="132"/>
    </location>
</feature>
<keyword evidence="3" id="KW-1185">Reference proteome</keyword>
<keyword evidence="1" id="KW-1133">Transmembrane helix</keyword>
<reference evidence="2 3" key="1">
    <citation type="submission" date="2019-01" db="EMBL/GenBank/DDBJ databases">
        <title>Ktedonosporobacter rubrisoli SCAWS-G2.</title>
        <authorList>
            <person name="Huang Y."/>
            <person name="Yan B."/>
        </authorList>
    </citation>
    <scope>NUCLEOTIDE SEQUENCE [LARGE SCALE GENOMIC DNA]</scope>
    <source>
        <strain evidence="2 3">SCAWS-G2</strain>
    </source>
</reference>
<evidence type="ECO:0000313" key="2">
    <source>
        <dbReference type="EMBL" id="QBD75377.1"/>
    </source>
</evidence>
<feature type="transmembrane region" description="Helical" evidence="1">
    <location>
        <begin position="60"/>
        <end position="78"/>
    </location>
</feature>
<keyword evidence="1" id="KW-0812">Transmembrane</keyword>
<accession>A0A4P6JJQ6</accession>
<dbReference type="Pfam" id="PF19728">
    <property type="entry name" value="DUF6220"/>
    <property type="match status" value="1"/>
</dbReference>
<name>A0A4P6JJQ6_KTERU</name>
<proteinExistence type="predicted"/>
<dbReference type="InterPro" id="IPR046192">
    <property type="entry name" value="DUF6220"/>
</dbReference>
<dbReference type="Proteomes" id="UP000290365">
    <property type="component" value="Chromosome"/>
</dbReference>
<gene>
    <name evidence="2" type="ORF">EPA93_04915</name>
</gene>
<sequence length="149" mass="16838">MENHSAIAEKPRLYPTTRQLGWWRVYAGLILFLIADIVVQVFLAGAGIFASGEYLVWHGYHSWLLDLVTFLLLLIGFGARLPRPLNWLGAVLFGLVFSQAALIHASRDFRAPLASAFHPVFALFIFVLAFFLRSRVQQLIRAQRTEVGL</sequence>
<dbReference type="RefSeq" id="WP_129885976.1">
    <property type="nucleotide sequence ID" value="NZ_CP035758.1"/>
</dbReference>